<evidence type="ECO:0000313" key="2">
    <source>
        <dbReference type="EMBL" id="CAG5025783.1"/>
    </source>
</evidence>
<comment type="caution">
    <text evidence="2">The sequence shown here is derived from an EMBL/GenBank/DDBJ whole genome shotgun (WGS) entry which is preliminary data.</text>
</comment>
<dbReference type="Proteomes" id="UP000691718">
    <property type="component" value="Unassembled WGS sequence"/>
</dbReference>
<gene>
    <name evidence="2" type="ORF">PAPOLLO_LOCUS18481</name>
</gene>
<keyword evidence="3" id="KW-1185">Reference proteome</keyword>
<protein>
    <submittedName>
        <fullName evidence="2">(apollo) hypothetical protein</fullName>
    </submittedName>
</protein>
<accession>A0A8S3XKQ3</accession>
<keyword evidence="1" id="KW-0732">Signal</keyword>
<organism evidence="2 3">
    <name type="scientific">Parnassius apollo</name>
    <name type="common">Apollo butterfly</name>
    <name type="synonym">Papilio apollo</name>
    <dbReference type="NCBI Taxonomy" id="110799"/>
    <lineage>
        <taxon>Eukaryota</taxon>
        <taxon>Metazoa</taxon>
        <taxon>Ecdysozoa</taxon>
        <taxon>Arthropoda</taxon>
        <taxon>Hexapoda</taxon>
        <taxon>Insecta</taxon>
        <taxon>Pterygota</taxon>
        <taxon>Neoptera</taxon>
        <taxon>Endopterygota</taxon>
        <taxon>Lepidoptera</taxon>
        <taxon>Glossata</taxon>
        <taxon>Ditrysia</taxon>
        <taxon>Papilionoidea</taxon>
        <taxon>Papilionidae</taxon>
        <taxon>Parnassiinae</taxon>
        <taxon>Parnassini</taxon>
        <taxon>Parnassius</taxon>
        <taxon>Parnassius</taxon>
    </lineage>
</organism>
<reference evidence="2" key="1">
    <citation type="submission" date="2021-04" db="EMBL/GenBank/DDBJ databases">
        <authorList>
            <person name="Tunstrom K."/>
        </authorList>
    </citation>
    <scope>NUCLEOTIDE SEQUENCE</scope>
</reference>
<dbReference type="OrthoDB" id="6930457at2759"/>
<feature type="chain" id="PRO_5035852971" evidence="1">
    <location>
        <begin position="19"/>
        <end position="102"/>
    </location>
</feature>
<feature type="signal peptide" evidence="1">
    <location>
        <begin position="1"/>
        <end position="18"/>
    </location>
</feature>
<evidence type="ECO:0000313" key="3">
    <source>
        <dbReference type="Proteomes" id="UP000691718"/>
    </source>
</evidence>
<evidence type="ECO:0000256" key="1">
    <source>
        <dbReference type="SAM" id="SignalP"/>
    </source>
</evidence>
<sequence length="102" mass="10939">MLKMLMITMLAMVAATGSEPLVFSSSFVTSPITSAALVAPAVSQVAPVAPAVTTSYATFPFASVSDYRYSYGSSLNLQDYLGFATVPLPYSLPYTLTDLYYR</sequence>
<dbReference type="AlphaFoldDB" id="A0A8S3XKQ3"/>
<proteinExistence type="predicted"/>
<name>A0A8S3XKQ3_PARAO</name>
<dbReference type="EMBL" id="CAJQZP010001172">
    <property type="protein sequence ID" value="CAG5025783.1"/>
    <property type="molecule type" value="Genomic_DNA"/>
</dbReference>